<evidence type="ECO:0000256" key="5">
    <source>
        <dbReference type="ARBA" id="ARBA00056164"/>
    </source>
</evidence>
<keyword evidence="4 6" id="KW-0413">Isomerase</keyword>
<dbReference type="EMBL" id="CP047650">
    <property type="protein sequence ID" value="QHJ00554.1"/>
    <property type="molecule type" value="Genomic_DNA"/>
</dbReference>
<dbReference type="InterPro" id="IPR001179">
    <property type="entry name" value="PPIase_FKBP_dom"/>
</dbReference>
<keyword evidence="11" id="KW-1185">Reference proteome</keyword>
<dbReference type="InterPro" id="IPR046357">
    <property type="entry name" value="PPIase_dom_sf"/>
</dbReference>
<reference evidence="10 11" key="1">
    <citation type="submission" date="2020-01" db="EMBL/GenBank/DDBJ databases">
        <title>Genome sequencing of strain KACC 21265.</title>
        <authorList>
            <person name="Heo J."/>
            <person name="Kim S.-J."/>
            <person name="Kim J.-S."/>
            <person name="Hong S.-B."/>
            <person name="Kwon S.-W."/>
        </authorList>
    </citation>
    <scope>NUCLEOTIDE SEQUENCE [LARGE SCALE GENOMIC DNA]</scope>
    <source>
        <strain evidence="10 11">KACC 21265</strain>
    </source>
</reference>
<evidence type="ECO:0000256" key="4">
    <source>
        <dbReference type="ARBA" id="ARBA00023235"/>
    </source>
</evidence>
<dbReference type="AlphaFoldDB" id="A0A857JBF6"/>
<dbReference type="EC" id="5.2.1.8" evidence="7"/>
<evidence type="ECO:0000256" key="2">
    <source>
        <dbReference type="ARBA" id="ARBA00006577"/>
    </source>
</evidence>
<dbReference type="SUPFAM" id="SSF54534">
    <property type="entry name" value="FKBP-like"/>
    <property type="match status" value="2"/>
</dbReference>
<gene>
    <name evidence="10" type="ORF">GT347_22785</name>
</gene>
<organism evidence="10 11">
    <name type="scientific">Xylophilus rhododendri</name>
    <dbReference type="NCBI Taxonomy" id="2697032"/>
    <lineage>
        <taxon>Bacteria</taxon>
        <taxon>Pseudomonadati</taxon>
        <taxon>Pseudomonadota</taxon>
        <taxon>Betaproteobacteria</taxon>
        <taxon>Burkholderiales</taxon>
        <taxon>Xylophilus</taxon>
    </lineage>
</organism>
<dbReference type="Proteomes" id="UP000464787">
    <property type="component" value="Chromosome"/>
</dbReference>
<evidence type="ECO:0000256" key="8">
    <source>
        <dbReference type="SAM" id="MobiDB-lite"/>
    </source>
</evidence>
<dbReference type="Gene3D" id="3.10.50.40">
    <property type="match status" value="2"/>
</dbReference>
<evidence type="ECO:0000256" key="1">
    <source>
        <dbReference type="ARBA" id="ARBA00000971"/>
    </source>
</evidence>
<evidence type="ECO:0000313" key="11">
    <source>
        <dbReference type="Proteomes" id="UP000464787"/>
    </source>
</evidence>
<dbReference type="FunFam" id="3.10.50.40:FF:000006">
    <property type="entry name" value="Peptidyl-prolyl cis-trans isomerase"/>
    <property type="match status" value="2"/>
</dbReference>
<dbReference type="GO" id="GO:0003755">
    <property type="term" value="F:peptidyl-prolyl cis-trans isomerase activity"/>
    <property type="evidence" value="ECO:0007669"/>
    <property type="project" value="UniProtKB-UniRule"/>
</dbReference>
<evidence type="ECO:0000259" key="9">
    <source>
        <dbReference type="PROSITE" id="PS50059"/>
    </source>
</evidence>
<keyword evidence="3 6" id="KW-0697">Rotamase</keyword>
<accession>A0A857JBF6</accession>
<name>A0A857JBF6_9BURK</name>
<comment type="function">
    <text evidence="5">PPIases accelerate the folding of proteins.</text>
</comment>
<comment type="catalytic activity">
    <reaction evidence="1 6 7">
        <text>[protein]-peptidylproline (omega=180) = [protein]-peptidylproline (omega=0)</text>
        <dbReference type="Rhea" id="RHEA:16237"/>
        <dbReference type="Rhea" id="RHEA-COMP:10747"/>
        <dbReference type="Rhea" id="RHEA-COMP:10748"/>
        <dbReference type="ChEBI" id="CHEBI:83833"/>
        <dbReference type="ChEBI" id="CHEBI:83834"/>
        <dbReference type="EC" id="5.2.1.8"/>
    </reaction>
</comment>
<sequence>MAFTTTASGLQFEDTETGTGTEATRGANVAVHYTGWLYENGVQGQKFDSSLDRRSPFEFSLGAGMVIKGWDEGVQGMKVGGKRTLIIPSDLGYGARGAGGVIPANATLKFDVELLEVESDEDEDEGSDGTTSGLLIEDILVGSGAEATRGTNVQVHYTGWLYENGEQGKKFDSSLDRNDPFEFPLGGGMVIQGWDEGVQGMKVGGKRTLIIPPKMGYGARGAGGVIPPNATLKFDVELLAIN</sequence>
<protein>
    <recommendedName>
        <fullName evidence="7">Peptidyl-prolyl cis-trans isomerase</fullName>
        <ecNumber evidence="7">5.2.1.8</ecNumber>
    </recommendedName>
</protein>
<evidence type="ECO:0000256" key="7">
    <source>
        <dbReference type="RuleBase" id="RU003915"/>
    </source>
</evidence>
<dbReference type="PANTHER" id="PTHR43811">
    <property type="entry name" value="FKBP-TYPE PEPTIDYL-PROLYL CIS-TRANS ISOMERASE FKPA"/>
    <property type="match status" value="1"/>
</dbReference>
<dbReference type="Pfam" id="PF00254">
    <property type="entry name" value="FKBP_C"/>
    <property type="match status" value="2"/>
</dbReference>
<evidence type="ECO:0000256" key="6">
    <source>
        <dbReference type="PROSITE-ProRule" id="PRU00277"/>
    </source>
</evidence>
<feature type="domain" description="PPIase FKBP-type" evidence="9">
    <location>
        <begin position="150"/>
        <end position="242"/>
    </location>
</feature>
<dbReference type="KEGG" id="xyk:GT347_22785"/>
<feature type="domain" description="PPIase FKBP-type" evidence="9">
    <location>
        <begin position="26"/>
        <end position="118"/>
    </location>
</feature>
<comment type="similarity">
    <text evidence="2 7">Belongs to the FKBP-type PPIase family.</text>
</comment>
<evidence type="ECO:0000256" key="3">
    <source>
        <dbReference type="ARBA" id="ARBA00023110"/>
    </source>
</evidence>
<dbReference type="PANTHER" id="PTHR43811:SF19">
    <property type="entry name" value="39 KDA FK506-BINDING NUCLEAR PROTEIN"/>
    <property type="match status" value="1"/>
</dbReference>
<feature type="region of interest" description="Disordered" evidence="8">
    <location>
        <begin position="1"/>
        <end position="23"/>
    </location>
</feature>
<evidence type="ECO:0000313" key="10">
    <source>
        <dbReference type="EMBL" id="QHJ00554.1"/>
    </source>
</evidence>
<proteinExistence type="inferred from homology"/>
<dbReference type="PROSITE" id="PS50059">
    <property type="entry name" value="FKBP_PPIASE"/>
    <property type="match status" value="2"/>
</dbReference>